<protein>
    <submittedName>
        <fullName evidence="3">Membrane integrity-associated transporter subunit PqiC</fullName>
    </submittedName>
</protein>
<dbReference type="Pfam" id="PF03886">
    <property type="entry name" value="ABC_trans_aux"/>
    <property type="match status" value="1"/>
</dbReference>
<evidence type="ECO:0000259" key="2">
    <source>
        <dbReference type="Pfam" id="PF03886"/>
    </source>
</evidence>
<gene>
    <name evidence="3" type="ORF">FYK34_06580</name>
</gene>
<organism evidence="3 4">
    <name type="scientific">Chromobacterium paludis</name>
    <dbReference type="NCBI Taxonomy" id="2605945"/>
    <lineage>
        <taxon>Bacteria</taxon>
        <taxon>Pseudomonadati</taxon>
        <taxon>Pseudomonadota</taxon>
        <taxon>Betaproteobacteria</taxon>
        <taxon>Neisseriales</taxon>
        <taxon>Chromobacteriaceae</taxon>
        <taxon>Chromobacterium</taxon>
    </lineage>
</organism>
<keyword evidence="1" id="KW-0732">Signal</keyword>
<dbReference type="EMBL" id="CP043473">
    <property type="protein sequence ID" value="QEL55253.1"/>
    <property type="molecule type" value="Genomic_DNA"/>
</dbReference>
<feature type="signal peptide" evidence="1">
    <location>
        <begin position="1"/>
        <end position="25"/>
    </location>
</feature>
<sequence>MIKHWMSAALLAAGLMGCASPPARFYGLDAPALSPAAVQFGKRVMVGPVSLPAALDRPQLVLDDGNGELRLQEYARWSAPLDRLLAQNLAAGVSRAGGVASVYAYPQPGMDGGDLRYTLDVRRLSLRPGRGVGMDAVWQLLRTADGAVLASGAFSRDSAVSRPDAAALLTACQGMLAELAAEMALPLRQHPQWWQRDAAQPAAQK</sequence>
<dbReference type="KEGG" id="chrm:FYK34_06580"/>
<accession>A0A5C1DFF1</accession>
<dbReference type="PROSITE" id="PS51257">
    <property type="entry name" value="PROKAR_LIPOPROTEIN"/>
    <property type="match status" value="1"/>
</dbReference>
<dbReference type="AlphaFoldDB" id="A0A5C1DFF1"/>
<evidence type="ECO:0000313" key="4">
    <source>
        <dbReference type="Proteomes" id="UP000322079"/>
    </source>
</evidence>
<dbReference type="SUPFAM" id="SSF159594">
    <property type="entry name" value="XCC0632-like"/>
    <property type="match status" value="1"/>
</dbReference>
<dbReference type="InterPro" id="IPR005586">
    <property type="entry name" value="ABC_trans_aux"/>
</dbReference>
<feature type="domain" description="ABC-type transport auxiliary lipoprotein component" evidence="2">
    <location>
        <begin position="26"/>
        <end position="184"/>
    </location>
</feature>
<keyword evidence="4" id="KW-1185">Reference proteome</keyword>
<proteinExistence type="predicted"/>
<dbReference type="RefSeq" id="WP_149295619.1">
    <property type="nucleotide sequence ID" value="NZ_CP043473.1"/>
</dbReference>
<evidence type="ECO:0000256" key="1">
    <source>
        <dbReference type="SAM" id="SignalP"/>
    </source>
</evidence>
<feature type="chain" id="PRO_5022926575" evidence="1">
    <location>
        <begin position="26"/>
        <end position="205"/>
    </location>
</feature>
<dbReference type="Proteomes" id="UP000322079">
    <property type="component" value="Chromosome"/>
</dbReference>
<name>A0A5C1DFF1_9NEIS</name>
<evidence type="ECO:0000313" key="3">
    <source>
        <dbReference type="EMBL" id="QEL55253.1"/>
    </source>
</evidence>
<reference evidence="3 4" key="1">
    <citation type="submission" date="2019-08" db="EMBL/GenBank/DDBJ databases">
        <title>Chromobacterium paludis, a novel bacterium isolated from a Maryland marsh pond.</title>
        <authorList>
            <person name="Blackburn M.B."/>
            <person name="Gundersen-Rindal D.E."/>
        </authorList>
    </citation>
    <scope>NUCLEOTIDE SEQUENCE [LARGE SCALE GENOMIC DNA]</scope>
    <source>
        <strain evidence="4">IIBBL 257-1</strain>
    </source>
</reference>
<dbReference type="Gene3D" id="3.40.50.10610">
    <property type="entry name" value="ABC-type transport auxiliary lipoprotein component"/>
    <property type="match status" value="1"/>
</dbReference>